<reference evidence="4" key="1">
    <citation type="submission" date="2023-07" db="EMBL/GenBank/DDBJ databases">
        <title>Novel species in the genus Lipingzhangella isolated from Sambhar Salt Lake.</title>
        <authorList>
            <person name="Jiya N."/>
            <person name="Kajale S."/>
            <person name="Sharma A."/>
        </authorList>
    </citation>
    <scope>NUCLEOTIDE SEQUENCE [LARGE SCALE GENOMIC DNA]</scope>
    <source>
        <strain evidence="4">LS1_29</strain>
    </source>
</reference>
<evidence type="ECO:0000256" key="1">
    <source>
        <dbReference type="SAM" id="MobiDB-lite"/>
    </source>
</evidence>
<proteinExistence type="predicted"/>
<feature type="region of interest" description="Disordered" evidence="1">
    <location>
        <begin position="932"/>
        <end position="952"/>
    </location>
</feature>
<accession>A0ABU2H1K6</accession>
<feature type="compositionally biased region" description="Basic and acidic residues" evidence="1">
    <location>
        <begin position="1080"/>
        <end position="1093"/>
    </location>
</feature>
<evidence type="ECO:0000313" key="3">
    <source>
        <dbReference type="EMBL" id="MDS1268877.1"/>
    </source>
</evidence>
<protein>
    <recommendedName>
        <fullName evidence="2">NACHT N-terminal Helical domain-containing protein</fullName>
    </recommendedName>
</protein>
<dbReference type="Gene3D" id="3.40.50.300">
    <property type="entry name" value="P-loop containing nucleotide triphosphate hydrolases"/>
    <property type="match status" value="1"/>
</dbReference>
<dbReference type="SUPFAM" id="SSF52540">
    <property type="entry name" value="P-loop containing nucleoside triphosphate hydrolases"/>
    <property type="match status" value="1"/>
</dbReference>
<organism evidence="3 4">
    <name type="scientific">Lipingzhangella rawalii</name>
    <dbReference type="NCBI Taxonomy" id="2055835"/>
    <lineage>
        <taxon>Bacteria</taxon>
        <taxon>Bacillati</taxon>
        <taxon>Actinomycetota</taxon>
        <taxon>Actinomycetes</taxon>
        <taxon>Streptosporangiales</taxon>
        <taxon>Nocardiopsidaceae</taxon>
        <taxon>Lipingzhangella</taxon>
    </lineage>
</organism>
<evidence type="ECO:0000259" key="2">
    <source>
        <dbReference type="Pfam" id="PF22738"/>
    </source>
</evidence>
<dbReference type="InterPro" id="IPR054567">
    <property type="entry name" value="NNH7"/>
</dbReference>
<feature type="domain" description="NACHT N-terminal Helical" evidence="2">
    <location>
        <begin position="2"/>
        <end position="211"/>
    </location>
</feature>
<keyword evidence="4" id="KW-1185">Reference proteome</keyword>
<feature type="region of interest" description="Disordered" evidence="1">
    <location>
        <begin position="1080"/>
        <end position="1127"/>
    </location>
</feature>
<gene>
    <name evidence="3" type="ORF">RIF23_01060</name>
</gene>
<comment type="caution">
    <text evidence="3">The sequence shown here is derived from an EMBL/GenBank/DDBJ whole genome shotgun (WGS) entry which is preliminary data.</text>
</comment>
<dbReference type="Pfam" id="PF22738">
    <property type="entry name" value="NNH7"/>
    <property type="match status" value="1"/>
</dbReference>
<evidence type="ECO:0000313" key="4">
    <source>
        <dbReference type="Proteomes" id="UP001250214"/>
    </source>
</evidence>
<name>A0ABU2H1K6_9ACTN</name>
<dbReference type="EMBL" id="JAVLVT010000001">
    <property type="protein sequence ID" value="MDS1268877.1"/>
    <property type="molecule type" value="Genomic_DNA"/>
</dbReference>
<dbReference type="Proteomes" id="UP001250214">
    <property type="component" value="Unassembled WGS sequence"/>
</dbReference>
<dbReference type="InterPro" id="IPR027417">
    <property type="entry name" value="P-loop_NTPase"/>
</dbReference>
<dbReference type="RefSeq" id="WP_310910387.1">
    <property type="nucleotide sequence ID" value="NZ_JAVLVT010000001.1"/>
</dbReference>
<sequence>MARPLTFTDALRILGKHDSATLDFVEKLTAGGLEALGVASLGGLRELVLTQGRKQLTAIHEKITGISRHDRTQRIAAAHRIIVTTALFEALDEVLTAPDIPLAAADLELSSQEQAHILTAMLGSGEDLPPWPLGGVRDMAQQLWGTGTRIEPLRRFIRGLAAHEQLDQTQRARLWHRLDRLPEHAERRYLEAFHRLATEVPEFGLWAQHAEHHATHDRLGQVHGALSDVERRLGELSPGGRAGRYASELAALYRRGLERPVLSSTHTPTGFTMPSLATAYLTPRARFAWVTTDSPQPHLDHWWQDQPEEVDLQRQLTHWLTHPLATERPLVILGHPGSGKSKLTEVLAARLPATDYLPIRVQLRSVPAEAPLRRQVEHALSETLHTDVSLRDLLDGSGTALPVVLLDGLDELLQATGVKRSDYLEQVQAFQEDQEAFGQPVAVLVTTRTVVADRLRFPERTVLARLEPFDTPRISRLRELWTEANTRVLAERDLHALPLDTLLEYRELAEQPLLLLMLLLYDADDNALQRPGSALSRAQLYERLLASFARREVNKHDPGMSDADLDEATESEMRRLEVTALAMFARRRQSVTAEELGTDLAVLAPLATAGTSDTGMRQQLSAAERMLGRFFFVHESRARQDTDRQVFEFLHATFGEYLVARLVVAELEELLHEHTHARRRRHARPLDDGRFYAVTSFAVTAGRGELLEFLTELLRQRITEEPELAREYRELLIELFRDAPYPRPNRSHTGYEPRRVPVVARQAVHTANLVVLLTLVTEEATGIDPDAATPHTDITELMPDDASPLEAWTSEANLWRGCLADEEWYGLMTVVRVRHLGYGHGTNTPRTLLERERGQQVNVGECVGFDLLAGPDIDSRAVCDPYRLWLPAEQVTARLLRSIALRGNGTAARLTLALLPYLEHVDSDPLRWIEDPTGTAPTMRPETPDSTSVAPPRPTELAAQRVLDLRLAPITADPRHSVDHVRALLAASTLLGRRELLALRQAVEGLRLWFTETSNPDVPRGGDIHDHLLNVLNGVSTKPSLRGLATEVPQREVDALCAQLPSAAGIKELHALLIRLTTEHEDTRTGPDHRLDTDPEPLPEAAWGSAPPPRRPLPSTWPQADERQSGF</sequence>